<feature type="transmembrane region" description="Helical" evidence="1">
    <location>
        <begin position="17"/>
        <end position="38"/>
    </location>
</feature>
<evidence type="ECO:0000313" key="2">
    <source>
        <dbReference type="EMBL" id="GAA2187799.1"/>
    </source>
</evidence>
<proteinExistence type="predicted"/>
<accession>A0ABP5N084</accession>
<organism evidence="2 3">
    <name type="scientific">Leucobacter alluvii</name>
    <dbReference type="NCBI Taxonomy" id="340321"/>
    <lineage>
        <taxon>Bacteria</taxon>
        <taxon>Bacillati</taxon>
        <taxon>Actinomycetota</taxon>
        <taxon>Actinomycetes</taxon>
        <taxon>Micrococcales</taxon>
        <taxon>Microbacteriaceae</taxon>
        <taxon>Leucobacter</taxon>
    </lineage>
</organism>
<sequence>MTDDPQEVGGPTSKPRWWVTFTTVMFAGWVLVLATELLFRWMRNPSNGSLQLNVSAWGAICACALLAMMLRRRNWSPSRKAVAMAPLAVTTAALLYLLVDALVSR</sequence>
<gene>
    <name evidence="2" type="ORF">GCM10009786_14250</name>
</gene>
<keyword evidence="1" id="KW-0472">Membrane</keyword>
<comment type="caution">
    <text evidence="2">The sequence shown here is derived from an EMBL/GenBank/DDBJ whole genome shotgun (WGS) entry which is preliminary data.</text>
</comment>
<keyword evidence="3" id="KW-1185">Reference proteome</keyword>
<feature type="transmembrane region" description="Helical" evidence="1">
    <location>
        <begin position="50"/>
        <end position="70"/>
    </location>
</feature>
<evidence type="ECO:0000313" key="3">
    <source>
        <dbReference type="Proteomes" id="UP001501084"/>
    </source>
</evidence>
<feature type="transmembrane region" description="Helical" evidence="1">
    <location>
        <begin position="82"/>
        <end position="103"/>
    </location>
</feature>
<evidence type="ECO:0000256" key="1">
    <source>
        <dbReference type="SAM" id="Phobius"/>
    </source>
</evidence>
<keyword evidence="1" id="KW-0812">Transmembrane</keyword>
<dbReference type="RefSeq" id="WP_346057856.1">
    <property type="nucleotide sequence ID" value="NZ_BAAAOP010000005.1"/>
</dbReference>
<dbReference type="Proteomes" id="UP001501084">
    <property type="component" value="Unassembled WGS sequence"/>
</dbReference>
<reference evidence="3" key="1">
    <citation type="journal article" date="2019" name="Int. J. Syst. Evol. Microbiol.">
        <title>The Global Catalogue of Microorganisms (GCM) 10K type strain sequencing project: providing services to taxonomists for standard genome sequencing and annotation.</title>
        <authorList>
            <consortium name="The Broad Institute Genomics Platform"/>
            <consortium name="The Broad Institute Genome Sequencing Center for Infectious Disease"/>
            <person name="Wu L."/>
            <person name="Ma J."/>
        </authorList>
    </citation>
    <scope>NUCLEOTIDE SEQUENCE [LARGE SCALE GENOMIC DNA]</scope>
    <source>
        <strain evidence="3">JCM 14919</strain>
    </source>
</reference>
<name>A0ABP5N084_9MICO</name>
<keyword evidence="1" id="KW-1133">Transmembrane helix</keyword>
<protein>
    <submittedName>
        <fullName evidence="2">Uncharacterized protein</fullName>
    </submittedName>
</protein>
<dbReference type="EMBL" id="BAAAOP010000005">
    <property type="protein sequence ID" value="GAA2187799.1"/>
    <property type="molecule type" value="Genomic_DNA"/>
</dbReference>